<keyword evidence="3" id="KW-1185">Reference proteome</keyword>
<feature type="domain" description="Heterokaryon incompatibility" evidence="1">
    <location>
        <begin position="51"/>
        <end position="197"/>
    </location>
</feature>
<proteinExistence type="predicted"/>
<dbReference type="Proteomes" id="UP000243308">
    <property type="component" value="Unassembled WGS sequence"/>
</dbReference>
<dbReference type="InterPro" id="IPR052895">
    <property type="entry name" value="HetReg/Transcr_Mod"/>
</dbReference>
<organism evidence="2 3">
    <name type="scientific">Podila verticillata NRRL 6337</name>
    <dbReference type="NCBI Taxonomy" id="1069443"/>
    <lineage>
        <taxon>Eukaryota</taxon>
        <taxon>Fungi</taxon>
        <taxon>Fungi incertae sedis</taxon>
        <taxon>Mucoromycota</taxon>
        <taxon>Mortierellomycotina</taxon>
        <taxon>Mortierellomycetes</taxon>
        <taxon>Mortierellales</taxon>
        <taxon>Mortierellaceae</taxon>
        <taxon>Podila</taxon>
    </lineage>
</organism>
<dbReference type="InterPro" id="IPR010730">
    <property type="entry name" value="HET"/>
</dbReference>
<evidence type="ECO:0000313" key="3">
    <source>
        <dbReference type="Proteomes" id="UP000243308"/>
    </source>
</evidence>
<name>A0A086TIG9_9FUNG</name>
<reference evidence="2 3" key="1">
    <citation type="submission" date="2011-02" db="EMBL/GenBank/DDBJ databases">
        <title>The Genome Sequence of Mortierella verticillata NRRL 6337.</title>
        <authorList>
            <consortium name="The Broad Institute Genome Sequencing Platform"/>
            <person name="Russ C."/>
            <person name="Cuomo C."/>
            <person name="Burger G."/>
            <person name="Gray M.W."/>
            <person name="Holland P.W.H."/>
            <person name="King N."/>
            <person name="Lang F.B.F."/>
            <person name="Roger A.J."/>
            <person name="Ruiz-Trillo I."/>
            <person name="Young S.K."/>
            <person name="Zeng Q."/>
            <person name="Gargeya S."/>
            <person name="Alvarado L."/>
            <person name="Berlin A."/>
            <person name="Chapman S.B."/>
            <person name="Chen Z."/>
            <person name="Freedman E."/>
            <person name="Gellesch M."/>
            <person name="Goldberg J."/>
            <person name="Griggs A."/>
            <person name="Gujja S."/>
            <person name="Heilman E."/>
            <person name="Heiman D."/>
            <person name="Howarth C."/>
            <person name="Mehta T."/>
            <person name="Neiman D."/>
            <person name="Pearson M."/>
            <person name="Roberts A."/>
            <person name="Saif S."/>
            <person name="Shea T."/>
            <person name="Shenoy N."/>
            <person name="Sisk P."/>
            <person name="Stolte C."/>
            <person name="Sykes S."/>
            <person name="White J."/>
            <person name="Yandava C."/>
            <person name="Haas B."/>
            <person name="Nusbaum C."/>
            <person name="Birren B."/>
        </authorList>
    </citation>
    <scope>NUCLEOTIDE SEQUENCE [LARGE SCALE GENOMIC DNA]</scope>
    <source>
        <strain evidence="2 3">NRRL 6337</strain>
    </source>
</reference>
<dbReference type="Pfam" id="PF06985">
    <property type="entry name" value="HET"/>
    <property type="match status" value="1"/>
</dbReference>
<evidence type="ECO:0000313" key="2">
    <source>
        <dbReference type="EMBL" id="KFH61746.1"/>
    </source>
</evidence>
<gene>
    <name evidence="2" type="ORF">MVEG_12416</name>
</gene>
<protein>
    <recommendedName>
        <fullName evidence="1">Heterokaryon incompatibility domain-containing protein</fullName>
    </recommendedName>
</protein>
<dbReference type="OrthoDB" id="2232847at2759"/>
<dbReference type="PANTHER" id="PTHR24148:SF64">
    <property type="entry name" value="HETEROKARYON INCOMPATIBILITY DOMAIN-CONTAINING PROTEIN"/>
    <property type="match status" value="1"/>
</dbReference>
<evidence type="ECO:0000259" key="1">
    <source>
        <dbReference type="Pfam" id="PF06985"/>
    </source>
</evidence>
<sequence length="354" mass="40642">MATENCVLVRLLAHLSFSNMPLKLPVRLLDVSLMKVEMYRDIQDDVRKEGYICISHVWGDMKEYSASKLGIKGGVDWKIPLSDPKKLERIRKAVLHQKKKYCWLDLVCIPQGDDRLDERIVEIPHMGSYYEGATMTLVMATYRHPAPAIIRKPVGVIMGALYGTTSMSLKVANMSYRLTDLGMEEEEWFKRVWTFQEAIFSKSLKYVTYSGRHHDLTDILDKITDMSEGKPGDIDDILEHNHELDRLSYAIREYYKGKTDLVEVMSKACWRNRTKDHDVVYGVMAVLGYATLPVRYDITLEELNEAVVRYAYSQGDISWLSVGGNTGKGFIQPVCQTFTRVGKYWKSVNLEQSL</sequence>
<accession>A0A086TIG9</accession>
<dbReference type="PANTHER" id="PTHR24148">
    <property type="entry name" value="ANKYRIN REPEAT DOMAIN-CONTAINING PROTEIN 39 HOMOLOG-RELATED"/>
    <property type="match status" value="1"/>
</dbReference>
<dbReference type="EMBL" id="KN042448">
    <property type="protein sequence ID" value="KFH61746.1"/>
    <property type="molecule type" value="Genomic_DNA"/>
</dbReference>
<dbReference type="AlphaFoldDB" id="A0A086TIG9"/>